<organism evidence="1 2">
    <name type="scientific">Parelaphostrongylus tenuis</name>
    <name type="common">Meningeal worm</name>
    <dbReference type="NCBI Taxonomy" id="148309"/>
    <lineage>
        <taxon>Eukaryota</taxon>
        <taxon>Metazoa</taxon>
        <taxon>Ecdysozoa</taxon>
        <taxon>Nematoda</taxon>
        <taxon>Chromadorea</taxon>
        <taxon>Rhabditida</taxon>
        <taxon>Rhabditina</taxon>
        <taxon>Rhabditomorpha</taxon>
        <taxon>Strongyloidea</taxon>
        <taxon>Metastrongylidae</taxon>
        <taxon>Parelaphostrongylus</taxon>
    </lineage>
</organism>
<reference evidence="1" key="1">
    <citation type="submission" date="2021-06" db="EMBL/GenBank/DDBJ databases">
        <title>Parelaphostrongylus tenuis whole genome reference sequence.</title>
        <authorList>
            <person name="Garwood T.J."/>
            <person name="Larsen P.A."/>
            <person name="Fountain-Jones N.M."/>
            <person name="Garbe J.R."/>
            <person name="Macchietto M.G."/>
            <person name="Kania S.A."/>
            <person name="Gerhold R.W."/>
            <person name="Richards J.E."/>
            <person name="Wolf T.M."/>
        </authorList>
    </citation>
    <scope>NUCLEOTIDE SEQUENCE</scope>
    <source>
        <strain evidence="1">MNPRO001-30</strain>
        <tissue evidence="1">Meninges</tissue>
    </source>
</reference>
<sequence length="129" mass="14676">MSSVSSYKFIRISREVGSLVDGDCDHGFPSGSTRLRRDLDDSTYSWRLTVILESVNILSTTHTVSGHENLEDCSYEPCFNRRNNFDNAIPYAGNIERHPQDMLRLEKAQCNWCDPEDVNEQSARIGDAM</sequence>
<protein>
    <submittedName>
        <fullName evidence="1">Uncharacterized protein</fullName>
    </submittedName>
</protein>
<dbReference type="AlphaFoldDB" id="A0AAD5N892"/>
<comment type="caution">
    <text evidence="1">The sequence shown here is derived from an EMBL/GenBank/DDBJ whole genome shotgun (WGS) entry which is preliminary data.</text>
</comment>
<keyword evidence="2" id="KW-1185">Reference proteome</keyword>
<name>A0AAD5N892_PARTN</name>
<evidence type="ECO:0000313" key="2">
    <source>
        <dbReference type="Proteomes" id="UP001196413"/>
    </source>
</evidence>
<evidence type="ECO:0000313" key="1">
    <source>
        <dbReference type="EMBL" id="KAJ1364836.1"/>
    </source>
</evidence>
<accession>A0AAD5N892</accession>
<dbReference type="Proteomes" id="UP001196413">
    <property type="component" value="Unassembled WGS sequence"/>
</dbReference>
<proteinExistence type="predicted"/>
<dbReference type="EMBL" id="JAHQIW010005076">
    <property type="protein sequence ID" value="KAJ1364836.1"/>
    <property type="molecule type" value="Genomic_DNA"/>
</dbReference>
<gene>
    <name evidence="1" type="ORF">KIN20_025018</name>
</gene>